<comment type="caution">
    <text evidence="2">The sequence shown here is derived from an EMBL/GenBank/DDBJ whole genome shotgun (WGS) entry which is preliminary data.</text>
</comment>
<dbReference type="Proteomes" id="UP001064489">
    <property type="component" value="Chromosome 1"/>
</dbReference>
<proteinExistence type="predicted"/>
<dbReference type="EMBL" id="JAJSOW010000003">
    <property type="protein sequence ID" value="KAI9196405.1"/>
    <property type="molecule type" value="Genomic_DNA"/>
</dbReference>
<name>A0AAD5P1P6_ACENE</name>
<accession>A0AAD5P1P6</accession>
<protein>
    <submittedName>
        <fullName evidence="2">Uncharacterized protein</fullName>
    </submittedName>
</protein>
<evidence type="ECO:0000256" key="1">
    <source>
        <dbReference type="SAM" id="MobiDB-lite"/>
    </source>
</evidence>
<keyword evidence="3" id="KW-1185">Reference proteome</keyword>
<gene>
    <name evidence="2" type="ORF">LWI28_023629</name>
</gene>
<reference evidence="2" key="2">
    <citation type="submission" date="2023-02" db="EMBL/GenBank/DDBJ databases">
        <authorList>
            <person name="Swenson N.G."/>
            <person name="Wegrzyn J.L."/>
            <person name="Mcevoy S.L."/>
        </authorList>
    </citation>
    <scope>NUCLEOTIDE SEQUENCE</scope>
    <source>
        <strain evidence="2">91603</strain>
        <tissue evidence="2">Leaf</tissue>
    </source>
</reference>
<dbReference type="AlphaFoldDB" id="A0AAD5P1P6"/>
<evidence type="ECO:0000313" key="3">
    <source>
        <dbReference type="Proteomes" id="UP001064489"/>
    </source>
</evidence>
<evidence type="ECO:0000313" key="2">
    <source>
        <dbReference type="EMBL" id="KAI9196405.1"/>
    </source>
</evidence>
<sequence length="190" mass="20839">MDEEDVDDKRSGANASAPLSEAQDELVMGEVERQREMPLLAIPIQNSAILLLMTLTRLVLKLLTILPGSCRGKTSSVEGVTHSFDPQSIAVGPSEVPSLSGCRTLGVTYLLSAFHGLVDRYRSMSLIHLAHDRLHGPLQVRSPSVMDPICHVLRFPFSFVNGQFDPVRPLGHFDFLWVPCSAFEASMALV</sequence>
<organism evidence="2 3">
    <name type="scientific">Acer negundo</name>
    <name type="common">Box elder</name>
    <dbReference type="NCBI Taxonomy" id="4023"/>
    <lineage>
        <taxon>Eukaryota</taxon>
        <taxon>Viridiplantae</taxon>
        <taxon>Streptophyta</taxon>
        <taxon>Embryophyta</taxon>
        <taxon>Tracheophyta</taxon>
        <taxon>Spermatophyta</taxon>
        <taxon>Magnoliopsida</taxon>
        <taxon>eudicotyledons</taxon>
        <taxon>Gunneridae</taxon>
        <taxon>Pentapetalae</taxon>
        <taxon>rosids</taxon>
        <taxon>malvids</taxon>
        <taxon>Sapindales</taxon>
        <taxon>Sapindaceae</taxon>
        <taxon>Hippocastanoideae</taxon>
        <taxon>Acereae</taxon>
        <taxon>Acer</taxon>
    </lineage>
</organism>
<feature type="region of interest" description="Disordered" evidence="1">
    <location>
        <begin position="1"/>
        <end position="25"/>
    </location>
</feature>
<reference evidence="2" key="1">
    <citation type="journal article" date="2022" name="Plant J.">
        <title>Strategies of tolerance reflected in two North American maple genomes.</title>
        <authorList>
            <person name="McEvoy S.L."/>
            <person name="Sezen U.U."/>
            <person name="Trouern-Trend A."/>
            <person name="McMahon S.M."/>
            <person name="Schaberg P.G."/>
            <person name="Yang J."/>
            <person name="Wegrzyn J.L."/>
            <person name="Swenson N.G."/>
        </authorList>
    </citation>
    <scope>NUCLEOTIDE SEQUENCE</scope>
    <source>
        <strain evidence="2">91603</strain>
    </source>
</reference>